<keyword evidence="2" id="KW-1185">Reference proteome</keyword>
<accession>A0A4C1TY47</accession>
<name>A0A4C1TY47_EUMVA</name>
<reference evidence="1 2" key="1">
    <citation type="journal article" date="2019" name="Commun. Biol.">
        <title>The bagworm genome reveals a unique fibroin gene that provides high tensile strength.</title>
        <authorList>
            <person name="Kono N."/>
            <person name="Nakamura H."/>
            <person name="Ohtoshi R."/>
            <person name="Tomita M."/>
            <person name="Numata K."/>
            <person name="Arakawa K."/>
        </authorList>
    </citation>
    <scope>NUCLEOTIDE SEQUENCE [LARGE SCALE GENOMIC DNA]</scope>
</reference>
<dbReference type="Proteomes" id="UP000299102">
    <property type="component" value="Unassembled WGS sequence"/>
</dbReference>
<protein>
    <submittedName>
        <fullName evidence="1">Uncharacterized protein</fullName>
    </submittedName>
</protein>
<dbReference type="AlphaFoldDB" id="A0A4C1TY47"/>
<evidence type="ECO:0000313" key="1">
    <source>
        <dbReference type="EMBL" id="GBP18981.1"/>
    </source>
</evidence>
<organism evidence="1 2">
    <name type="scientific">Eumeta variegata</name>
    <name type="common">Bagworm moth</name>
    <name type="synonym">Eumeta japonica</name>
    <dbReference type="NCBI Taxonomy" id="151549"/>
    <lineage>
        <taxon>Eukaryota</taxon>
        <taxon>Metazoa</taxon>
        <taxon>Ecdysozoa</taxon>
        <taxon>Arthropoda</taxon>
        <taxon>Hexapoda</taxon>
        <taxon>Insecta</taxon>
        <taxon>Pterygota</taxon>
        <taxon>Neoptera</taxon>
        <taxon>Endopterygota</taxon>
        <taxon>Lepidoptera</taxon>
        <taxon>Glossata</taxon>
        <taxon>Ditrysia</taxon>
        <taxon>Tineoidea</taxon>
        <taxon>Psychidae</taxon>
        <taxon>Oiketicinae</taxon>
        <taxon>Eumeta</taxon>
    </lineage>
</organism>
<sequence>MLAVSFEIGKAIARPQSVIKTRYSHKEHYLSQFMKTTDSQQTKVEFISPTSRHLWRPAGRAPAPTDTIPNCYAIEMRCRLIKYATEFVRRRGIAKASCNVLP</sequence>
<comment type="caution">
    <text evidence="1">The sequence shown here is derived from an EMBL/GenBank/DDBJ whole genome shotgun (WGS) entry which is preliminary data.</text>
</comment>
<evidence type="ECO:0000313" key="2">
    <source>
        <dbReference type="Proteomes" id="UP000299102"/>
    </source>
</evidence>
<proteinExistence type="predicted"/>
<dbReference type="EMBL" id="BGZK01000103">
    <property type="protein sequence ID" value="GBP18981.1"/>
    <property type="molecule type" value="Genomic_DNA"/>
</dbReference>
<gene>
    <name evidence="1" type="ORF">EVAR_78449_1</name>
</gene>